<dbReference type="EMBL" id="CP116221">
    <property type="protein sequence ID" value="WCO03410.1"/>
    <property type="molecule type" value="Genomic_DNA"/>
</dbReference>
<dbReference type="InterPro" id="IPR035965">
    <property type="entry name" value="PAS-like_dom_sf"/>
</dbReference>
<dbReference type="InterPro" id="IPR003594">
    <property type="entry name" value="HATPase_dom"/>
</dbReference>
<dbReference type="RefSeq" id="WP_249994774.1">
    <property type="nucleotide sequence ID" value="NZ_CP116221.1"/>
</dbReference>
<evidence type="ECO:0000256" key="1">
    <source>
        <dbReference type="ARBA" id="ARBA00000085"/>
    </source>
</evidence>
<dbReference type="NCBIfam" id="TIGR00229">
    <property type="entry name" value="sensory_box"/>
    <property type="match status" value="1"/>
</dbReference>
<evidence type="ECO:0000256" key="4">
    <source>
        <dbReference type="ARBA" id="ARBA00022679"/>
    </source>
</evidence>
<dbReference type="PROSITE" id="PS50112">
    <property type="entry name" value="PAS"/>
    <property type="match status" value="1"/>
</dbReference>
<evidence type="ECO:0000256" key="3">
    <source>
        <dbReference type="ARBA" id="ARBA00022553"/>
    </source>
</evidence>
<dbReference type="CDD" id="cd00075">
    <property type="entry name" value="HATPase"/>
    <property type="match status" value="1"/>
</dbReference>
<proteinExistence type="predicted"/>
<feature type="domain" description="PAS" evidence="7">
    <location>
        <begin position="275"/>
        <end position="333"/>
    </location>
</feature>
<dbReference type="PRINTS" id="PR00344">
    <property type="entry name" value="BCTRLSENSOR"/>
</dbReference>
<dbReference type="SMART" id="SM00091">
    <property type="entry name" value="PAS"/>
    <property type="match status" value="3"/>
</dbReference>
<keyword evidence="4" id="KW-0808">Transferase</keyword>
<evidence type="ECO:0000256" key="2">
    <source>
        <dbReference type="ARBA" id="ARBA00012438"/>
    </source>
</evidence>
<evidence type="ECO:0000259" key="6">
    <source>
        <dbReference type="PROSITE" id="PS50109"/>
    </source>
</evidence>
<gene>
    <name evidence="8" type="ORF">MUN68_007860</name>
</gene>
<dbReference type="EC" id="2.7.13.3" evidence="2"/>
<dbReference type="SUPFAM" id="SSF55874">
    <property type="entry name" value="ATPase domain of HSP90 chaperone/DNA topoisomerase II/histidine kinase"/>
    <property type="match status" value="1"/>
</dbReference>
<dbReference type="InterPro" id="IPR000014">
    <property type="entry name" value="PAS"/>
</dbReference>
<protein>
    <recommendedName>
        <fullName evidence="2">histidine kinase</fullName>
        <ecNumber evidence="2">2.7.13.3</ecNumber>
    </recommendedName>
</protein>
<dbReference type="SUPFAM" id="SSF55785">
    <property type="entry name" value="PYP-like sensor domain (PAS domain)"/>
    <property type="match status" value="3"/>
</dbReference>
<feature type="domain" description="Histidine kinase" evidence="6">
    <location>
        <begin position="398"/>
        <end position="612"/>
    </location>
</feature>
<dbReference type="InterPro" id="IPR052162">
    <property type="entry name" value="Sensor_kinase/Photoreceptor"/>
</dbReference>
<sequence length="612" mass="69436">MEAINYYISSNLDKNALSLIKDNSMFTVTDSLGRLEYASDSYCAILESNSNRLIGETQKILRSHLHTDSLYKNLWRTLKMGQKWNGVLSETLTSGQIIYLDTKLIPVNDEIENNVKYFGLYDDVTKTYKQNNLLLKASSKHKDFLNIMPFHVFLITRHGKILNANKNYGNLEVSEMIDTYIYDHISLDSFEILKQNINYVNTEKTANQFEITEFDSKGKQHDYSVLVAPVFNKLGGMVSITVTIQENPKTYSINEDREVGSKCRLIYQSINVGIIVVTDHKGNITEWNKGAELAFGYTKFEIIGKPLTILISKKYRKTSIRELLNVTQKLENNQDVDLIEMYCLSKNKEEFPVEFALSSLNIRGQKIYCAMMLDISKRKALENKLQQKTKDLELFLYRSAHDLKAPFSSAEGLLNLLKDEAVSDRNILLEMLDTTIAKGKLLSESLTQASLITLNRNVFSEIDFQDIIENIIQILSCSNNLKKIKVETHLDTPATFNSSPELLSSVFHNLIQNAIKYSKAPTKESISCINISVKTNQDKVVITVIDNGVGIAKDDVKKIFDLYYRANKHDVAGNGLGLYVVKSIVEDLEGEILVKSTINRGTCFEIILPNPK</sequence>
<dbReference type="Gene3D" id="3.30.565.10">
    <property type="entry name" value="Histidine kinase-like ATPase, C-terminal domain"/>
    <property type="match status" value="1"/>
</dbReference>
<dbReference type="Gene3D" id="3.30.450.20">
    <property type="entry name" value="PAS domain"/>
    <property type="match status" value="2"/>
</dbReference>
<comment type="catalytic activity">
    <reaction evidence="1">
        <text>ATP + protein L-histidine = ADP + protein N-phospho-L-histidine.</text>
        <dbReference type="EC" id="2.7.13.3"/>
    </reaction>
</comment>
<name>A0ABY7S340_9FLAO</name>
<dbReference type="PANTHER" id="PTHR43304:SF1">
    <property type="entry name" value="PAC DOMAIN-CONTAINING PROTEIN"/>
    <property type="match status" value="1"/>
</dbReference>
<dbReference type="Pfam" id="PF13426">
    <property type="entry name" value="PAS_9"/>
    <property type="match status" value="3"/>
</dbReference>
<dbReference type="InterPro" id="IPR036890">
    <property type="entry name" value="HATPase_C_sf"/>
</dbReference>
<keyword evidence="3" id="KW-0597">Phosphoprotein</keyword>
<keyword evidence="9" id="KW-1185">Reference proteome</keyword>
<dbReference type="CDD" id="cd00130">
    <property type="entry name" value="PAS"/>
    <property type="match status" value="1"/>
</dbReference>
<dbReference type="Pfam" id="PF02518">
    <property type="entry name" value="HATPase_c"/>
    <property type="match status" value="1"/>
</dbReference>
<dbReference type="InterPro" id="IPR005467">
    <property type="entry name" value="His_kinase_dom"/>
</dbReference>
<dbReference type="SMART" id="SM00387">
    <property type="entry name" value="HATPase_c"/>
    <property type="match status" value="1"/>
</dbReference>
<evidence type="ECO:0000313" key="8">
    <source>
        <dbReference type="EMBL" id="WCO03410.1"/>
    </source>
</evidence>
<evidence type="ECO:0000256" key="5">
    <source>
        <dbReference type="ARBA" id="ARBA00022777"/>
    </source>
</evidence>
<evidence type="ECO:0000259" key="7">
    <source>
        <dbReference type="PROSITE" id="PS50112"/>
    </source>
</evidence>
<organism evidence="8 9">
    <name type="scientific">Psychroserpens ponticola</name>
    <dbReference type="NCBI Taxonomy" id="2932268"/>
    <lineage>
        <taxon>Bacteria</taxon>
        <taxon>Pseudomonadati</taxon>
        <taxon>Bacteroidota</taxon>
        <taxon>Flavobacteriia</taxon>
        <taxon>Flavobacteriales</taxon>
        <taxon>Flavobacteriaceae</taxon>
        <taxon>Psychroserpens</taxon>
    </lineage>
</organism>
<evidence type="ECO:0000313" key="9">
    <source>
        <dbReference type="Proteomes" id="UP001202717"/>
    </source>
</evidence>
<reference evidence="8 9" key="1">
    <citation type="submission" date="2023-01" db="EMBL/GenBank/DDBJ databases">
        <title>Psychroserpens ponticola sp. nov., isolated from seawater.</title>
        <authorList>
            <person name="Kristyanto S."/>
            <person name="Jung J."/>
            <person name="Kim J.M."/>
            <person name="Jeon C.O."/>
        </authorList>
    </citation>
    <scope>NUCLEOTIDE SEQUENCE [LARGE SCALE GENOMIC DNA]</scope>
    <source>
        <strain evidence="8 9">MSW6</strain>
    </source>
</reference>
<dbReference type="Proteomes" id="UP001202717">
    <property type="component" value="Chromosome"/>
</dbReference>
<dbReference type="InterPro" id="IPR004358">
    <property type="entry name" value="Sig_transdc_His_kin-like_C"/>
</dbReference>
<accession>A0ABY7S340</accession>
<dbReference type="PANTHER" id="PTHR43304">
    <property type="entry name" value="PHYTOCHROME-LIKE PROTEIN CPH1"/>
    <property type="match status" value="1"/>
</dbReference>
<dbReference type="PROSITE" id="PS50109">
    <property type="entry name" value="HIS_KIN"/>
    <property type="match status" value="1"/>
</dbReference>
<keyword evidence="5" id="KW-0418">Kinase</keyword>